<feature type="signal peptide" evidence="1">
    <location>
        <begin position="1"/>
        <end position="20"/>
    </location>
</feature>
<organism evidence="3 4">
    <name type="scientific">Flavihumibacter stibioxidans</name>
    <dbReference type="NCBI Taxonomy" id="1834163"/>
    <lineage>
        <taxon>Bacteria</taxon>
        <taxon>Pseudomonadati</taxon>
        <taxon>Bacteroidota</taxon>
        <taxon>Chitinophagia</taxon>
        <taxon>Chitinophagales</taxon>
        <taxon>Chitinophagaceae</taxon>
        <taxon>Flavihumibacter</taxon>
    </lineage>
</organism>
<sequence length="748" mass="80920">MRYLLLFLIGCLSVYQPLRAQPIGSWQEHLPYNQAISLAATENHLFTATPYSVFSISSGDQSIIRYNRITGLAETGVQTVFHHASNQLVIAYRNSNIDILNDGVVRNVNALRLKPINGDKTIYHIYGENDRCLLSTGFAIVVLNMVKPEIGDSWVVGNGGAYTKVNAVSSDGQYYYAATAQGLKRAPRSGLNLADYRNWEILSGTAGLPAGEVHKVLYAGGRLMVQQGPALYHLGSGVFEKIYEDDRNWNSLDYSGGKIYIGQQSGQEARLIELNTDGVGLQTITGGGLSDPRQALEFDGSLWVADARNGLLELNGREIVPVIPNSPAATGSGDIVAGNGEWWVATGNALSRFVSGTWTIYNSNDQTLPAGFGNIGPLLADRSGIFWAGSSGSGLLKKEQENFELLKAPLLSPALNDPNSFRVGGMAADGENRLWISNDGAENGLVVRLEGGDFRRFRVPFFYPELSLSQVLVDDANQKWIISPGGNGLFCFNHGAGIENTGDDQWKYYRAGQGNGNLPSNHVLSIMQDAFGFIWVGTNNGIGIVQCPSKVFSSRGCEAILPVVQTDNFAGYLFSGESVQAMALDGANRKWIGTRNGAWLISAGGEKTLQRFTTANSPLPDNDIRKIAIDPVTGTVIFSTAKGICSYKSDATEGSATNTNVIVYPNPVPPSYTGQIAIRGLVNNAMVKITEMNGRLVYQGRALGGQATWNGLDINGRKISTGVYLVFVTDDTRKEQAVTKIVFIQREP</sequence>
<dbReference type="InterPro" id="IPR026444">
    <property type="entry name" value="Secre_tail"/>
</dbReference>
<keyword evidence="1" id="KW-0732">Signal</keyword>
<dbReference type="InterPro" id="IPR048954">
    <property type="entry name" value="PorZ_N"/>
</dbReference>
<evidence type="ECO:0000313" key="4">
    <source>
        <dbReference type="Proteomes" id="UP000765802"/>
    </source>
</evidence>
<dbReference type="Proteomes" id="UP000765802">
    <property type="component" value="Unassembled WGS sequence"/>
</dbReference>
<name>A0ABR7M9A3_9BACT</name>
<evidence type="ECO:0000259" key="2">
    <source>
        <dbReference type="Pfam" id="PF21544"/>
    </source>
</evidence>
<dbReference type="Pfam" id="PF21544">
    <property type="entry name" value="PorZ_N_b_propeller"/>
    <property type="match status" value="1"/>
</dbReference>
<dbReference type="Pfam" id="PF07494">
    <property type="entry name" value="Reg_prop"/>
    <property type="match status" value="1"/>
</dbReference>
<reference evidence="3 4" key="1">
    <citation type="submission" date="2016-07" db="EMBL/GenBank/DDBJ databases">
        <title>Genome analysis of Flavihumibacter stibioxidans YS-17.</title>
        <authorList>
            <person name="Shi K."/>
            <person name="Han Y."/>
            <person name="Wang G."/>
        </authorList>
    </citation>
    <scope>NUCLEOTIDE SEQUENCE [LARGE SCALE GENOMIC DNA]</scope>
    <source>
        <strain evidence="3 4">YS-17</strain>
    </source>
</reference>
<gene>
    <name evidence="3" type="ORF">BC349_11160</name>
</gene>
<feature type="domain" description="PorZ N-terminal beta-propeller" evidence="2">
    <location>
        <begin position="45"/>
        <end position="200"/>
    </location>
</feature>
<keyword evidence="4" id="KW-1185">Reference proteome</keyword>
<dbReference type="RefSeq" id="WP_187256941.1">
    <property type="nucleotide sequence ID" value="NZ_JBHULF010000007.1"/>
</dbReference>
<dbReference type="InterPro" id="IPR015943">
    <property type="entry name" value="WD40/YVTN_repeat-like_dom_sf"/>
</dbReference>
<evidence type="ECO:0000256" key="1">
    <source>
        <dbReference type="SAM" id="SignalP"/>
    </source>
</evidence>
<proteinExistence type="predicted"/>
<protein>
    <recommendedName>
        <fullName evidence="2">PorZ N-terminal beta-propeller domain-containing protein</fullName>
    </recommendedName>
</protein>
<dbReference type="Gene3D" id="2.130.10.10">
    <property type="entry name" value="YVTN repeat-like/Quinoprotein amine dehydrogenase"/>
    <property type="match status" value="2"/>
</dbReference>
<comment type="caution">
    <text evidence="3">The sequence shown here is derived from an EMBL/GenBank/DDBJ whole genome shotgun (WGS) entry which is preliminary data.</text>
</comment>
<feature type="chain" id="PRO_5046225762" description="PorZ N-terminal beta-propeller domain-containing protein" evidence="1">
    <location>
        <begin position="21"/>
        <end position="748"/>
    </location>
</feature>
<accession>A0ABR7M9A3</accession>
<dbReference type="SUPFAM" id="SSF63829">
    <property type="entry name" value="Calcium-dependent phosphotriesterase"/>
    <property type="match status" value="2"/>
</dbReference>
<dbReference type="NCBIfam" id="TIGR04183">
    <property type="entry name" value="Por_Secre_tail"/>
    <property type="match status" value="1"/>
</dbReference>
<evidence type="ECO:0000313" key="3">
    <source>
        <dbReference type="EMBL" id="MBC6491610.1"/>
    </source>
</evidence>
<dbReference type="InterPro" id="IPR011110">
    <property type="entry name" value="Reg_prop"/>
</dbReference>
<dbReference type="EMBL" id="MBUA01000023">
    <property type="protein sequence ID" value="MBC6491610.1"/>
    <property type="molecule type" value="Genomic_DNA"/>
</dbReference>